<feature type="region of interest" description="Disordered" evidence="1">
    <location>
        <begin position="154"/>
        <end position="173"/>
    </location>
</feature>
<feature type="region of interest" description="Disordered" evidence="1">
    <location>
        <begin position="89"/>
        <end position="137"/>
    </location>
</feature>
<keyword evidence="3" id="KW-1185">Reference proteome</keyword>
<dbReference type="RefSeq" id="WP_166948807.1">
    <property type="nucleotide sequence ID" value="NZ_JAARLZ010000006.1"/>
</dbReference>
<feature type="compositionally biased region" description="Low complexity" evidence="1">
    <location>
        <begin position="98"/>
        <end position="134"/>
    </location>
</feature>
<name>A0A7X5ZIY3_9GAMM</name>
<dbReference type="EMBL" id="JAARLZ010000006">
    <property type="protein sequence ID" value="NII07160.1"/>
    <property type="molecule type" value="Genomic_DNA"/>
</dbReference>
<feature type="region of interest" description="Disordered" evidence="1">
    <location>
        <begin position="1"/>
        <end position="21"/>
    </location>
</feature>
<proteinExistence type="predicted"/>
<evidence type="ECO:0000256" key="1">
    <source>
        <dbReference type="SAM" id="MobiDB-lite"/>
    </source>
</evidence>
<protein>
    <submittedName>
        <fullName evidence="2">Uncharacterized protein</fullName>
    </submittedName>
</protein>
<accession>A0A7X5ZIY3</accession>
<comment type="caution">
    <text evidence="2">The sequence shown here is derived from an EMBL/GenBank/DDBJ whole genome shotgun (WGS) entry which is preliminary data.</text>
</comment>
<evidence type="ECO:0000313" key="2">
    <source>
        <dbReference type="EMBL" id="NII07160.1"/>
    </source>
</evidence>
<dbReference type="Proteomes" id="UP000490980">
    <property type="component" value="Unassembled WGS sequence"/>
</dbReference>
<dbReference type="AlphaFoldDB" id="A0A7X5ZIY3"/>
<sequence>MNPNTPAPSDDDLPDEHDLAGLYARLPRTEPDPALDAAVLAAAKAATPRRRPRWPLALGSAAVLVLAAGLAWQLRETQPVYAPPPVVMEKSPSREEAPATVAAPPPAVDEVTNTSAAPVAPTRRAARTPAPVARKSVHTTAPAMESMAPYSIAPAPPVPPAPPAPPSPAEPPAPGEVRTYVAAPRLKLDNAPALQAADTAQVASRPATVPDPDTQVADIRRMLDEGRRADALHALKVLRRTYPHYDLPQDLRDLER</sequence>
<reference evidence="2 3" key="1">
    <citation type="submission" date="2020-03" db="EMBL/GenBank/DDBJ databases">
        <authorList>
            <person name="Lai Q."/>
        </authorList>
    </citation>
    <scope>NUCLEOTIDE SEQUENCE [LARGE SCALE GENOMIC DNA]</scope>
    <source>
        <strain evidence="2 3">CCUG 25036</strain>
    </source>
</reference>
<evidence type="ECO:0000313" key="3">
    <source>
        <dbReference type="Proteomes" id="UP000490980"/>
    </source>
</evidence>
<gene>
    <name evidence="2" type="ORF">HBF25_12275</name>
</gene>
<organism evidence="2 3">
    <name type="scientific">Luteibacter anthropi</name>
    <dbReference type="NCBI Taxonomy" id="564369"/>
    <lineage>
        <taxon>Bacteria</taxon>
        <taxon>Pseudomonadati</taxon>
        <taxon>Pseudomonadota</taxon>
        <taxon>Gammaproteobacteria</taxon>
        <taxon>Lysobacterales</taxon>
        <taxon>Rhodanobacteraceae</taxon>
        <taxon>Luteibacter</taxon>
    </lineage>
</organism>